<evidence type="ECO:0000259" key="8">
    <source>
        <dbReference type="Pfam" id="PF02687"/>
    </source>
</evidence>
<comment type="subcellular location">
    <subcellularLocation>
        <location evidence="1">Cell membrane</location>
        <topology evidence="1">Multi-pass membrane protein</topology>
    </subcellularLocation>
</comment>
<evidence type="ECO:0000256" key="3">
    <source>
        <dbReference type="ARBA" id="ARBA00022692"/>
    </source>
</evidence>
<name>A0A8J3VN45_9ACTN</name>
<dbReference type="EMBL" id="BONZ01000010">
    <property type="protein sequence ID" value="GIH12819.1"/>
    <property type="molecule type" value="Genomic_DNA"/>
</dbReference>
<comment type="caution">
    <text evidence="9">The sequence shown here is derived from an EMBL/GenBank/DDBJ whole genome shotgun (WGS) entry which is preliminary data.</text>
</comment>
<dbReference type="AlphaFoldDB" id="A0A8J3VN45"/>
<feature type="transmembrane region" description="Helical" evidence="7">
    <location>
        <begin position="273"/>
        <end position="297"/>
    </location>
</feature>
<evidence type="ECO:0000256" key="5">
    <source>
        <dbReference type="ARBA" id="ARBA00023136"/>
    </source>
</evidence>
<keyword evidence="2" id="KW-1003">Cell membrane</keyword>
<dbReference type="GO" id="GO:0022857">
    <property type="term" value="F:transmembrane transporter activity"/>
    <property type="evidence" value="ECO:0007669"/>
    <property type="project" value="TreeGrafter"/>
</dbReference>
<evidence type="ECO:0000313" key="9">
    <source>
        <dbReference type="EMBL" id="GIH12819.1"/>
    </source>
</evidence>
<feature type="domain" description="ABC3 transporter permease C-terminal" evidence="8">
    <location>
        <begin position="279"/>
        <end position="398"/>
    </location>
</feature>
<feature type="transmembrane region" description="Helical" evidence="7">
    <location>
        <begin position="881"/>
        <end position="902"/>
    </location>
</feature>
<dbReference type="PANTHER" id="PTHR30572">
    <property type="entry name" value="MEMBRANE COMPONENT OF TRANSPORTER-RELATED"/>
    <property type="match status" value="1"/>
</dbReference>
<gene>
    <name evidence="9" type="ORF">Raf01_09910</name>
</gene>
<evidence type="ECO:0000256" key="2">
    <source>
        <dbReference type="ARBA" id="ARBA00022475"/>
    </source>
</evidence>
<keyword evidence="10" id="KW-1185">Reference proteome</keyword>
<comment type="similarity">
    <text evidence="6">Belongs to the ABC-4 integral membrane protein family.</text>
</comment>
<feature type="domain" description="ABC3 transporter permease C-terminal" evidence="8">
    <location>
        <begin position="786"/>
        <end position="903"/>
    </location>
</feature>
<feature type="transmembrane region" description="Helical" evidence="7">
    <location>
        <begin position="328"/>
        <end position="349"/>
    </location>
</feature>
<evidence type="ECO:0000313" key="10">
    <source>
        <dbReference type="Proteomes" id="UP000642748"/>
    </source>
</evidence>
<feature type="transmembrane region" description="Helical" evidence="7">
    <location>
        <begin position="442"/>
        <end position="468"/>
    </location>
</feature>
<feature type="transmembrane region" description="Helical" evidence="7">
    <location>
        <begin position="489"/>
        <end position="513"/>
    </location>
</feature>
<feature type="transmembrane region" description="Helical" evidence="7">
    <location>
        <begin position="369"/>
        <end position="395"/>
    </location>
</feature>
<keyword evidence="3 7" id="KW-0812">Transmembrane</keyword>
<dbReference type="PANTHER" id="PTHR30572:SF4">
    <property type="entry name" value="ABC TRANSPORTER PERMEASE YTRF"/>
    <property type="match status" value="1"/>
</dbReference>
<dbReference type="Pfam" id="PF02687">
    <property type="entry name" value="FtsX"/>
    <property type="match status" value="2"/>
</dbReference>
<dbReference type="InterPro" id="IPR003838">
    <property type="entry name" value="ABC3_permease_C"/>
</dbReference>
<feature type="transmembrane region" description="Helical" evidence="7">
    <location>
        <begin position="785"/>
        <end position="808"/>
    </location>
</feature>
<dbReference type="RefSeq" id="WP_203916529.1">
    <property type="nucleotide sequence ID" value="NZ_BONZ01000010.1"/>
</dbReference>
<dbReference type="InterPro" id="IPR050250">
    <property type="entry name" value="Macrolide_Exporter_MacB"/>
</dbReference>
<feature type="transmembrane region" description="Helical" evidence="7">
    <location>
        <begin position="837"/>
        <end position="861"/>
    </location>
</feature>
<evidence type="ECO:0000256" key="7">
    <source>
        <dbReference type="SAM" id="Phobius"/>
    </source>
</evidence>
<feature type="transmembrane region" description="Helical" evidence="7">
    <location>
        <begin position="21"/>
        <end position="43"/>
    </location>
</feature>
<reference evidence="9" key="1">
    <citation type="submission" date="2021-01" db="EMBL/GenBank/DDBJ databases">
        <title>Whole genome shotgun sequence of Rugosimonospora africana NBRC 104875.</title>
        <authorList>
            <person name="Komaki H."/>
            <person name="Tamura T."/>
        </authorList>
    </citation>
    <scope>NUCLEOTIDE SEQUENCE</scope>
    <source>
        <strain evidence="9">NBRC 104875</strain>
    </source>
</reference>
<proteinExistence type="inferred from homology"/>
<sequence>MASWRVALRVARREARRARGRTALVVAMIGLPVLALVFATAVFDMQRLTPQERITRLIGSADGAVHYGQRVKANDTGPNAGVVPETRDVASADQILGSETGPHDAATILPYLPAGSSATGTWEAEVNMRTANGTGDIMARGIDPTSPATKGLVQLFRGRMPRTATEVTASSMALDRLGARLGGTVTTAKGQRFTVVGVTEVSGAIRESLVFLPSAPIPDANGYWLVKQPGPMTWAEIQGLNRNGFEAQSRQLMLHPPKEPSGPGDTIGGLSPFGLGVVVVGLGLLEVVLLAGPAFAVGARRRQRQLALVGANGGTPAVLRRIVLADGVLSGVVAGATATAIGLAAAFGLRGQLETRVFHQRFGGYRVDVWWVAAIVALAVLIGMLGAAVPAFTAARQEIVAALAGRRGVHGSRRRWWLLGIGLVAVGGLLAAAGAYGHRSPVTVAGLCVGEFGIVLCTPAIVGQIARLGRYLPLSPRIALRDVARRRTASAPAISAVMAAVAGSIALTVYLGVSDQDQSTFVPSAPLGSVVVTTTGWEPTGHTKTVDNAVPKITAALRDVFPGVTPVPVTTLVCPSDICNLYAVAPMDRRCPYEEGPQLSKATIRKAKADPRCDYPVGGISSYETGGEVVTDDPTVVSAMTGLHGATLDAAVATLRAGGALVPDASDVENGKALLSVGGMLITTDGTTPKVSGLAPGMPPDELDISVPGYVVPVGAQQPILSPSILRAEALKPAKPSTRIGHVIVMPASPATQAQLDRLRAELTGVTGTMFVEHLPVNRPSPVPLILAIAAGIVALGAAAIATGLAAADSRTDLTTLAAVGAAPRVRRSLSLAQSGIIAGLGSVLGAIAGFGAAVAVITGINQQYASVWPSPDPIPIQVPWTNFIVSLIAVPAVAMLGAGVLTRSRLPSERRAV</sequence>
<dbReference type="GO" id="GO:0005886">
    <property type="term" value="C:plasma membrane"/>
    <property type="evidence" value="ECO:0007669"/>
    <property type="project" value="UniProtKB-SubCell"/>
</dbReference>
<keyword evidence="4 7" id="KW-1133">Transmembrane helix</keyword>
<evidence type="ECO:0000256" key="4">
    <source>
        <dbReference type="ARBA" id="ARBA00022989"/>
    </source>
</evidence>
<evidence type="ECO:0000256" key="1">
    <source>
        <dbReference type="ARBA" id="ARBA00004651"/>
    </source>
</evidence>
<evidence type="ECO:0000256" key="6">
    <source>
        <dbReference type="ARBA" id="ARBA00038076"/>
    </source>
</evidence>
<accession>A0A8J3VN45</accession>
<dbReference type="Proteomes" id="UP000642748">
    <property type="component" value="Unassembled WGS sequence"/>
</dbReference>
<protein>
    <recommendedName>
        <fullName evidence="8">ABC3 transporter permease C-terminal domain-containing protein</fullName>
    </recommendedName>
</protein>
<organism evidence="9 10">
    <name type="scientific">Rugosimonospora africana</name>
    <dbReference type="NCBI Taxonomy" id="556532"/>
    <lineage>
        <taxon>Bacteria</taxon>
        <taxon>Bacillati</taxon>
        <taxon>Actinomycetota</taxon>
        <taxon>Actinomycetes</taxon>
        <taxon>Micromonosporales</taxon>
        <taxon>Micromonosporaceae</taxon>
        <taxon>Rugosimonospora</taxon>
    </lineage>
</organism>
<keyword evidence="5 7" id="KW-0472">Membrane</keyword>
<feature type="transmembrane region" description="Helical" evidence="7">
    <location>
        <begin position="416"/>
        <end position="436"/>
    </location>
</feature>